<dbReference type="InterPro" id="IPR047122">
    <property type="entry name" value="Trans-enoyl_RdTase-like"/>
</dbReference>
<evidence type="ECO:0000256" key="5">
    <source>
        <dbReference type="ARBA" id="ARBA00023002"/>
    </source>
</evidence>
<dbReference type="Pfam" id="PF08240">
    <property type="entry name" value="ADH_N"/>
    <property type="match status" value="1"/>
</dbReference>
<dbReference type="GO" id="GO:0016651">
    <property type="term" value="F:oxidoreductase activity, acting on NAD(P)H"/>
    <property type="evidence" value="ECO:0007669"/>
    <property type="project" value="InterPro"/>
</dbReference>
<dbReference type="PANTHER" id="PTHR45348">
    <property type="entry name" value="HYPOTHETICAL OXIDOREDUCTASE (EUROFUNG)"/>
    <property type="match status" value="1"/>
</dbReference>
<keyword evidence="5" id="KW-0560">Oxidoreductase</keyword>
<dbReference type="CDD" id="cd08249">
    <property type="entry name" value="enoyl_reductase_like"/>
    <property type="match status" value="1"/>
</dbReference>
<gene>
    <name evidence="7" type="ORF">HETSPECPRED_009711</name>
</gene>
<comment type="subunit">
    <text evidence="2">Monomer.</text>
</comment>
<dbReference type="Gene3D" id="3.90.180.10">
    <property type="entry name" value="Medium-chain alcohol dehydrogenases, catalytic domain"/>
    <property type="match status" value="1"/>
</dbReference>
<evidence type="ECO:0000256" key="1">
    <source>
        <dbReference type="ARBA" id="ARBA00008072"/>
    </source>
</evidence>
<dbReference type="PANTHER" id="PTHR45348:SF1">
    <property type="entry name" value="TRANS-ENOYL REDUCTASE STHE"/>
    <property type="match status" value="1"/>
</dbReference>
<dbReference type="InterPro" id="IPR020843">
    <property type="entry name" value="ER"/>
</dbReference>
<name>A0A8H3IVE3_9LECA</name>
<proteinExistence type="inferred from homology"/>
<dbReference type="Gene3D" id="3.40.50.720">
    <property type="entry name" value="NAD(P)-binding Rossmann-like Domain"/>
    <property type="match status" value="1"/>
</dbReference>
<feature type="domain" description="Enoyl reductase (ER)" evidence="6">
    <location>
        <begin position="16"/>
        <end position="384"/>
    </location>
</feature>
<reference evidence="7" key="1">
    <citation type="submission" date="2021-03" db="EMBL/GenBank/DDBJ databases">
        <authorList>
            <person name="Tagirdzhanova G."/>
        </authorList>
    </citation>
    <scope>NUCLEOTIDE SEQUENCE</scope>
</reference>
<evidence type="ECO:0000256" key="4">
    <source>
        <dbReference type="ARBA" id="ARBA00022857"/>
    </source>
</evidence>
<keyword evidence="8" id="KW-1185">Reference proteome</keyword>
<dbReference type="OrthoDB" id="48317at2759"/>
<keyword evidence="4" id="KW-0521">NADP</keyword>
<keyword evidence="3" id="KW-0547">Nucleotide-binding</keyword>
<dbReference type="InterPro" id="IPR013149">
    <property type="entry name" value="ADH-like_C"/>
</dbReference>
<dbReference type="InterPro" id="IPR011032">
    <property type="entry name" value="GroES-like_sf"/>
</dbReference>
<evidence type="ECO:0000256" key="3">
    <source>
        <dbReference type="ARBA" id="ARBA00022741"/>
    </source>
</evidence>
<dbReference type="Pfam" id="PF00107">
    <property type="entry name" value="ADH_zinc_N"/>
    <property type="match status" value="1"/>
</dbReference>
<comment type="similarity">
    <text evidence="1">Belongs to the zinc-containing alcohol dehydrogenase family.</text>
</comment>
<dbReference type="SMART" id="SM00829">
    <property type="entry name" value="PKS_ER"/>
    <property type="match status" value="1"/>
</dbReference>
<dbReference type="Proteomes" id="UP000664521">
    <property type="component" value="Unassembled WGS sequence"/>
</dbReference>
<evidence type="ECO:0000313" key="7">
    <source>
        <dbReference type="EMBL" id="CAF9935245.1"/>
    </source>
</evidence>
<dbReference type="SUPFAM" id="SSF51735">
    <property type="entry name" value="NAD(P)-binding Rossmann-fold domains"/>
    <property type="match status" value="1"/>
</dbReference>
<organism evidence="7 8">
    <name type="scientific">Heterodermia speciosa</name>
    <dbReference type="NCBI Taxonomy" id="116794"/>
    <lineage>
        <taxon>Eukaryota</taxon>
        <taxon>Fungi</taxon>
        <taxon>Dikarya</taxon>
        <taxon>Ascomycota</taxon>
        <taxon>Pezizomycotina</taxon>
        <taxon>Lecanoromycetes</taxon>
        <taxon>OSLEUM clade</taxon>
        <taxon>Lecanoromycetidae</taxon>
        <taxon>Caliciales</taxon>
        <taxon>Physciaceae</taxon>
        <taxon>Heterodermia</taxon>
    </lineage>
</organism>
<comment type="caution">
    <text evidence="7">The sequence shown here is derived from an EMBL/GenBank/DDBJ whole genome shotgun (WGS) entry which is preliminary data.</text>
</comment>
<evidence type="ECO:0000256" key="2">
    <source>
        <dbReference type="ARBA" id="ARBA00011245"/>
    </source>
</evidence>
<dbReference type="InterPro" id="IPR013154">
    <property type="entry name" value="ADH-like_N"/>
</dbReference>
<protein>
    <recommendedName>
        <fullName evidence="6">Enoyl reductase (ER) domain-containing protein</fullName>
    </recommendedName>
</protein>
<accession>A0A8H3IVE3</accession>
<dbReference type="AlphaFoldDB" id="A0A8H3IVE3"/>
<dbReference type="SUPFAM" id="SSF50129">
    <property type="entry name" value="GroES-like"/>
    <property type="match status" value="1"/>
</dbReference>
<dbReference type="InterPro" id="IPR036291">
    <property type="entry name" value="NAD(P)-bd_dom_sf"/>
</dbReference>
<evidence type="ECO:0000313" key="8">
    <source>
        <dbReference type="Proteomes" id="UP000664521"/>
    </source>
</evidence>
<evidence type="ECO:0000259" key="6">
    <source>
        <dbReference type="SMART" id="SM00829"/>
    </source>
</evidence>
<dbReference type="EMBL" id="CAJPDS010000081">
    <property type="protein sequence ID" value="CAF9935245.1"/>
    <property type="molecule type" value="Genomic_DNA"/>
</dbReference>
<sequence length="395" mass="42630">MDSSPLPTVQRAIVQGPDGYPLIISPRHPIPPLRRGQVLVRVHAVALNPTDYKMPSNFASPGAVCGCDFSGEVVATDLSSSTESNGAQVVLAPGDAVFGCVHGSNPIDKDRGAFAEYVIAEADLICKAPREMGWLQAGAWGGIGWSTLGIALWESDRGLGLRWPWGQYNKNKERAVLNEGDPVDRPGAYVLVNGGATATGTLAIQLLKLAGYTPIATCSSDNAAFVRSFGAAQTFDYNSPSCGHSIRAQTKNLLKYVLDCIADTASTQLCYAAMARAGGRYVCLELPATSVLEARKAVQWRFVMGYEIFGREIALSNGYERDGSMGADHKKRAVRWAQEVQRLIDGGWLKGHRLEQLEGRWEDSVLKGLERLRTGGVRGSKLVVEVHKGMALNAR</sequence>
<dbReference type="GO" id="GO:0000166">
    <property type="term" value="F:nucleotide binding"/>
    <property type="evidence" value="ECO:0007669"/>
    <property type="project" value="UniProtKB-KW"/>
</dbReference>